<evidence type="ECO:0000313" key="7">
    <source>
        <dbReference type="Proteomes" id="UP000095512"/>
    </source>
</evidence>
<dbReference type="AlphaFoldDB" id="A0A174UIN1"/>
<dbReference type="RefSeq" id="WP_022200376.1">
    <property type="nucleotide sequence ID" value="NZ_CZAB01000111.1"/>
</dbReference>
<keyword evidence="2" id="KW-0238">DNA-binding</keyword>
<dbReference type="Gene3D" id="1.10.260.40">
    <property type="entry name" value="lambda repressor-like DNA-binding domains"/>
    <property type="match status" value="1"/>
</dbReference>
<evidence type="ECO:0000256" key="3">
    <source>
        <dbReference type="ARBA" id="ARBA00023163"/>
    </source>
</evidence>
<protein>
    <submittedName>
        <fullName evidence="5">LacI family transcriptional regulator</fullName>
    </submittedName>
</protein>
<gene>
    <name evidence="5" type="primary">ascG_2</name>
    <name evidence="5" type="ORF">ERS852480_05125</name>
    <name evidence="6" type="ORF">NCTC11224_05204</name>
</gene>
<evidence type="ECO:0000259" key="4">
    <source>
        <dbReference type="PROSITE" id="PS50932"/>
    </source>
</evidence>
<dbReference type="PANTHER" id="PTHR30146:SF109">
    <property type="entry name" value="HTH-TYPE TRANSCRIPTIONAL REGULATOR GALS"/>
    <property type="match status" value="1"/>
</dbReference>
<dbReference type="InterPro" id="IPR000843">
    <property type="entry name" value="HTH_LacI"/>
</dbReference>
<keyword evidence="1" id="KW-0805">Transcription regulation</keyword>
<evidence type="ECO:0000313" key="8">
    <source>
        <dbReference type="Proteomes" id="UP000251853"/>
    </source>
</evidence>
<dbReference type="Proteomes" id="UP000095512">
    <property type="component" value="Unassembled WGS sequence"/>
</dbReference>
<dbReference type="PANTHER" id="PTHR30146">
    <property type="entry name" value="LACI-RELATED TRANSCRIPTIONAL REPRESSOR"/>
    <property type="match status" value="1"/>
</dbReference>
<reference evidence="6 8" key="2">
    <citation type="submission" date="2018-06" db="EMBL/GenBank/DDBJ databases">
        <authorList>
            <consortium name="Pathogen Informatics"/>
            <person name="Doyle S."/>
        </authorList>
    </citation>
    <scope>NUCLEOTIDE SEQUENCE [LARGE SCALE GENOMIC DNA]</scope>
    <source>
        <strain evidence="6 8">NCTC11224</strain>
    </source>
</reference>
<dbReference type="InterPro" id="IPR010982">
    <property type="entry name" value="Lambda_DNA-bd_dom_sf"/>
</dbReference>
<dbReference type="PROSITE" id="PS50932">
    <property type="entry name" value="HTH_LACI_2"/>
    <property type="match status" value="1"/>
</dbReference>
<dbReference type="InterPro" id="IPR046335">
    <property type="entry name" value="LacI/GalR-like_sensor"/>
</dbReference>
<dbReference type="SUPFAM" id="SSF47413">
    <property type="entry name" value="lambda repressor-like DNA-binding domains"/>
    <property type="match status" value="1"/>
</dbReference>
<dbReference type="GO" id="GO:0000976">
    <property type="term" value="F:transcription cis-regulatory region binding"/>
    <property type="evidence" value="ECO:0007669"/>
    <property type="project" value="TreeGrafter"/>
</dbReference>
<dbReference type="InterPro" id="IPR028082">
    <property type="entry name" value="Peripla_BP_I"/>
</dbReference>
<evidence type="ECO:0000313" key="6">
    <source>
        <dbReference type="EMBL" id="SQB16103.1"/>
    </source>
</evidence>
<keyword evidence="8" id="KW-1185">Reference proteome</keyword>
<dbReference type="Pfam" id="PF13377">
    <property type="entry name" value="Peripla_BP_3"/>
    <property type="match status" value="1"/>
</dbReference>
<evidence type="ECO:0000313" key="5">
    <source>
        <dbReference type="EMBL" id="CUQ19888.1"/>
    </source>
</evidence>
<dbReference type="Pfam" id="PF00356">
    <property type="entry name" value="LacI"/>
    <property type="match status" value="1"/>
</dbReference>
<keyword evidence="3" id="KW-0804">Transcription</keyword>
<accession>A0A174UIN1</accession>
<evidence type="ECO:0000256" key="1">
    <source>
        <dbReference type="ARBA" id="ARBA00023015"/>
    </source>
</evidence>
<dbReference type="EMBL" id="UAVW01000019">
    <property type="protein sequence ID" value="SQB16103.1"/>
    <property type="molecule type" value="Genomic_DNA"/>
</dbReference>
<feature type="domain" description="HTH lacI-type" evidence="4">
    <location>
        <begin position="7"/>
        <end position="62"/>
    </location>
</feature>
<sequence>MAQRKDVSIQMIAQWCGVSTATVSRVLNSDPKVAETTRQMVLSALEESGYRPPSPSAAGIKKVGVVVDTQINDYYRALLIQLHDTLAELGIQTISASLGYRKEALPDILRTIYDCNVCGVILVTCGYLAVRNILDPRLPHVWIDCTDPPEQTAGICQVQSDQRVSGVLAAQELYRKGSRKPILLGSNLISHRMRERFESFRGEYRRHGIELGEDRIIRTPRVREVLDESKQAIRYLISTDYEFDGVFAISDWRALGAYLALAELGIRVPEEVRIIGYDGVSVASRTILNITSIQQNIGEIARNACDLLLRQMERKPVEYKRIIVPTSILAGQTL</sequence>
<dbReference type="Gene3D" id="3.40.50.2300">
    <property type="match status" value="2"/>
</dbReference>
<dbReference type="GO" id="GO:0003700">
    <property type="term" value="F:DNA-binding transcription factor activity"/>
    <property type="evidence" value="ECO:0007669"/>
    <property type="project" value="TreeGrafter"/>
</dbReference>
<evidence type="ECO:0000256" key="2">
    <source>
        <dbReference type="ARBA" id="ARBA00023125"/>
    </source>
</evidence>
<proteinExistence type="predicted"/>
<organism evidence="5 7">
    <name type="scientific">Enterocloster clostridioformis</name>
    <dbReference type="NCBI Taxonomy" id="1531"/>
    <lineage>
        <taxon>Bacteria</taxon>
        <taxon>Bacillati</taxon>
        <taxon>Bacillota</taxon>
        <taxon>Clostridia</taxon>
        <taxon>Lachnospirales</taxon>
        <taxon>Lachnospiraceae</taxon>
        <taxon>Enterocloster</taxon>
    </lineage>
</organism>
<dbReference type="Proteomes" id="UP000251853">
    <property type="component" value="Unassembled WGS sequence"/>
</dbReference>
<dbReference type="EMBL" id="CZAB01000111">
    <property type="protein sequence ID" value="CUQ19888.1"/>
    <property type="molecule type" value="Genomic_DNA"/>
</dbReference>
<reference evidence="5 7" key="1">
    <citation type="submission" date="2015-09" db="EMBL/GenBank/DDBJ databases">
        <authorList>
            <consortium name="Pathogen Informatics"/>
        </authorList>
    </citation>
    <scope>NUCLEOTIDE SEQUENCE [LARGE SCALE GENOMIC DNA]</scope>
    <source>
        <strain evidence="5 7">2789STDY5834865</strain>
    </source>
</reference>
<dbReference type="SMART" id="SM00354">
    <property type="entry name" value="HTH_LACI"/>
    <property type="match status" value="1"/>
</dbReference>
<dbReference type="CDD" id="cd01392">
    <property type="entry name" value="HTH_LacI"/>
    <property type="match status" value="1"/>
</dbReference>
<name>A0A174UIN1_9FIRM</name>
<dbReference type="SUPFAM" id="SSF53822">
    <property type="entry name" value="Periplasmic binding protein-like I"/>
    <property type="match status" value="1"/>
</dbReference>